<dbReference type="GO" id="GO:0005886">
    <property type="term" value="C:plasma membrane"/>
    <property type="evidence" value="ECO:0007669"/>
    <property type="project" value="UniProtKB-SubCell"/>
</dbReference>
<organism evidence="7 8">
    <name type="scientific">Rarobacter faecitabidus</name>
    <dbReference type="NCBI Taxonomy" id="13243"/>
    <lineage>
        <taxon>Bacteria</taxon>
        <taxon>Bacillati</taxon>
        <taxon>Actinomycetota</taxon>
        <taxon>Actinomycetes</taxon>
        <taxon>Micrococcales</taxon>
        <taxon>Rarobacteraceae</taxon>
        <taxon>Rarobacter</taxon>
    </lineage>
</organism>
<keyword evidence="4 5" id="KW-0472">Membrane</keyword>
<dbReference type="Gene3D" id="1.20.1250.20">
    <property type="entry name" value="MFS general substrate transporter like domains"/>
    <property type="match status" value="2"/>
</dbReference>
<dbReference type="Proteomes" id="UP000315389">
    <property type="component" value="Unassembled WGS sequence"/>
</dbReference>
<evidence type="ECO:0000256" key="3">
    <source>
        <dbReference type="ARBA" id="ARBA00022989"/>
    </source>
</evidence>
<comment type="caution">
    <text evidence="7">The sequence shown here is derived from an EMBL/GenBank/DDBJ whole genome shotgun (WGS) entry which is preliminary data.</text>
</comment>
<evidence type="ECO:0000256" key="4">
    <source>
        <dbReference type="ARBA" id="ARBA00023136"/>
    </source>
</evidence>
<feature type="transmembrane region" description="Helical" evidence="5">
    <location>
        <begin position="362"/>
        <end position="387"/>
    </location>
</feature>
<keyword evidence="2 5" id="KW-0812">Transmembrane</keyword>
<dbReference type="SUPFAM" id="SSF103473">
    <property type="entry name" value="MFS general substrate transporter"/>
    <property type="match status" value="1"/>
</dbReference>
<evidence type="ECO:0000256" key="2">
    <source>
        <dbReference type="ARBA" id="ARBA00022692"/>
    </source>
</evidence>
<accession>A0A542ZP39</accession>
<dbReference type="PANTHER" id="PTHR23528">
    <property type="match status" value="1"/>
</dbReference>
<proteinExistence type="predicted"/>
<evidence type="ECO:0000256" key="1">
    <source>
        <dbReference type="ARBA" id="ARBA00004651"/>
    </source>
</evidence>
<dbReference type="AlphaFoldDB" id="A0A542ZP39"/>
<dbReference type="InterPro" id="IPR036259">
    <property type="entry name" value="MFS_trans_sf"/>
</dbReference>
<dbReference type="InterPro" id="IPR011701">
    <property type="entry name" value="MFS"/>
</dbReference>
<feature type="transmembrane region" description="Helical" evidence="5">
    <location>
        <begin position="115"/>
        <end position="138"/>
    </location>
</feature>
<feature type="transmembrane region" description="Helical" evidence="5">
    <location>
        <begin position="92"/>
        <end position="109"/>
    </location>
</feature>
<feature type="transmembrane region" description="Helical" evidence="5">
    <location>
        <begin position="300"/>
        <end position="317"/>
    </location>
</feature>
<feature type="transmembrane region" description="Helical" evidence="5">
    <location>
        <begin position="393"/>
        <end position="412"/>
    </location>
</feature>
<evidence type="ECO:0000313" key="7">
    <source>
        <dbReference type="EMBL" id="TQL62009.1"/>
    </source>
</evidence>
<evidence type="ECO:0000256" key="5">
    <source>
        <dbReference type="SAM" id="Phobius"/>
    </source>
</evidence>
<dbReference type="Pfam" id="PF07690">
    <property type="entry name" value="MFS_1"/>
    <property type="match status" value="1"/>
</dbReference>
<dbReference type="EMBL" id="VFOS01000002">
    <property type="protein sequence ID" value="TQL62009.1"/>
    <property type="molecule type" value="Genomic_DNA"/>
</dbReference>
<feature type="transmembrane region" description="Helical" evidence="5">
    <location>
        <begin position="231"/>
        <end position="250"/>
    </location>
</feature>
<comment type="subcellular location">
    <subcellularLocation>
        <location evidence="1">Cell membrane</location>
        <topology evidence="1">Multi-pass membrane protein</topology>
    </subcellularLocation>
</comment>
<keyword evidence="8" id="KW-1185">Reference proteome</keyword>
<feature type="transmembrane region" description="Helical" evidence="5">
    <location>
        <begin position="179"/>
        <end position="195"/>
    </location>
</feature>
<feature type="transmembrane region" description="Helical" evidence="5">
    <location>
        <begin position="270"/>
        <end position="288"/>
    </location>
</feature>
<dbReference type="GO" id="GO:0022857">
    <property type="term" value="F:transmembrane transporter activity"/>
    <property type="evidence" value="ECO:0007669"/>
    <property type="project" value="InterPro"/>
</dbReference>
<feature type="domain" description="Major facilitator superfamily (MFS) profile" evidence="6">
    <location>
        <begin position="20"/>
        <end position="418"/>
    </location>
</feature>
<gene>
    <name evidence="7" type="ORF">FB461_1641</name>
</gene>
<keyword evidence="3 5" id="KW-1133">Transmembrane helix</keyword>
<evidence type="ECO:0000313" key="8">
    <source>
        <dbReference type="Proteomes" id="UP000315389"/>
    </source>
</evidence>
<evidence type="ECO:0000259" key="6">
    <source>
        <dbReference type="PROSITE" id="PS50850"/>
    </source>
</evidence>
<feature type="transmembrane region" description="Helical" evidence="5">
    <location>
        <begin position="21"/>
        <end position="42"/>
    </location>
</feature>
<protein>
    <submittedName>
        <fullName evidence="7">Putative MFS family arabinose efflux permease</fullName>
    </submittedName>
</protein>
<dbReference type="PROSITE" id="PS50850">
    <property type="entry name" value="MFS"/>
    <property type="match status" value="1"/>
</dbReference>
<dbReference type="PANTHER" id="PTHR23528:SF1">
    <property type="entry name" value="MAJOR FACILITATOR SUPERFAMILY (MFS) PROFILE DOMAIN-CONTAINING PROTEIN"/>
    <property type="match status" value="1"/>
</dbReference>
<feature type="transmembrane region" description="Helical" evidence="5">
    <location>
        <begin position="54"/>
        <end position="71"/>
    </location>
</feature>
<sequence>MSSPATAPLAPRTLNRYARGYFAASFGLYLAVFTPAMVALSFKVKHIVSQDEATAALSLILSLGALSALVASPLAGRLSDRTMSRFGRRRPWILGGAVVALGALLLGGLTTSVPLLAFAWCAAQFAVNAAFAATNATLADQIPGVQRGKVTGMVGMTSPLAILGGTLVVNLVAADGLRFALPGLVAVGLAAWFVARLKDSPRTTRPAGRFSLRYFAGSFVFNPRRNPDFGWMWLTRFCAMFGYYGIAAYVPYFLSDTFGLDESGVARTMLYSNIAAAIAMIVSSPIAGALSDRIGKRRPFLAVAGLIMASALALMAFAPSVPFVIVAQGLLGLGVGAYFAVDLALGSQVLPNAADAAKDLGMLNVAAVLPQVLAPAIGTSVLAAGVAMGMGGYTLWFLLGSAACLLVGVTVYRIRALA</sequence>
<feature type="transmembrane region" description="Helical" evidence="5">
    <location>
        <begin position="323"/>
        <end position="341"/>
    </location>
</feature>
<dbReference type="InterPro" id="IPR020846">
    <property type="entry name" value="MFS_dom"/>
</dbReference>
<dbReference type="RefSeq" id="WP_142120915.1">
    <property type="nucleotide sequence ID" value="NZ_BAAASV010000002.1"/>
</dbReference>
<name>A0A542ZP39_RARFA</name>
<reference evidence="7 8" key="1">
    <citation type="submission" date="2019-06" db="EMBL/GenBank/DDBJ databases">
        <title>Sequencing the genomes of 1000 actinobacteria strains.</title>
        <authorList>
            <person name="Klenk H.-P."/>
        </authorList>
    </citation>
    <scope>NUCLEOTIDE SEQUENCE [LARGE SCALE GENOMIC DNA]</scope>
    <source>
        <strain evidence="7 8">DSM 4813</strain>
    </source>
</reference>
<feature type="transmembrane region" description="Helical" evidence="5">
    <location>
        <begin position="150"/>
        <end position="173"/>
    </location>
</feature>
<dbReference type="OrthoDB" id="7584869at2"/>